<dbReference type="Proteomes" id="UP001163046">
    <property type="component" value="Unassembled WGS sequence"/>
</dbReference>
<dbReference type="PANTHER" id="PTHR31978:SF1">
    <property type="entry name" value="INTRAFLAGELLAR TRANSPORT PROTEIN 20 HOMOLOG"/>
    <property type="match status" value="1"/>
</dbReference>
<sequence length="145" mass="16723">MADGPAGFHFDELNKVRVLEPEISQQTSELKEECKEFVDKIGEFQKIVGGFIDMVDALAKEVEKEKMKAIGSRNLLKSIAKQREAQQQQLRALIAEKKTQLERFRVQHEALQKVESEQNEFIEQFYSTKVIIPGVIRLYKTIILT</sequence>
<evidence type="ECO:0000256" key="2">
    <source>
        <dbReference type="ARBA" id="ARBA00023054"/>
    </source>
</evidence>
<accession>A0A9W9ZU95</accession>
<gene>
    <name evidence="5" type="primary">IFT20</name>
    <name evidence="5" type="ORF">OS493_004251</name>
</gene>
<keyword evidence="6" id="KW-1185">Reference proteome</keyword>
<dbReference type="GO" id="GO:0097730">
    <property type="term" value="C:non-motile cilium"/>
    <property type="evidence" value="ECO:0007669"/>
    <property type="project" value="TreeGrafter"/>
</dbReference>
<dbReference type="GO" id="GO:0005813">
    <property type="term" value="C:centrosome"/>
    <property type="evidence" value="ECO:0007669"/>
    <property type="project" value="TreeGrafter"/>
</dbReference>
<evidence type="ECO:0000256" key="4">
    <source>
        <dbReference type="SAM" id="Coils"/>
    </source>
</evidence>
<dbReference type="AlphaFoldDB" id="A0A9W9ZU95"/>
<dbReference type="InterPro" id="IPR028172">
    <property type="entry name" value="FT20"/>
</dbReference>
<evidence type="ECO:0000256" key="3">
    <source>
        <dbReference type="ARBA" id="ARBA00023273"/>
    </source>
</evidence>
<dbReference type="EMBL" id="MU825874">
    <property type="protein sequence ID" value="KAJ7387274.1"/>
    <property type="molecule type" value="Genomic_DNA"/>
</dbReference>
<dbReference type="GO" id="GO:0060271">
    <property type="term" value="P:cilium assembly"/>
    <property type="evidence" value="ECO:0007669"/>
    <property type="project" value="TreeGrafter"/>
</dbReference>
<reference evidence="5" key="1">
    <citation type="submission" date="2023-01" db="EMBL/GenBank/DDBJ databases">
        <title>Genome assembly of the deep-sea coral Lophelia pertusa.</title>
        <authorList>
            <person name="Herrera S."/>
            <person name="Cordes E."/>
        </authorList>
    </citation>
    <scope>NUCLEOTIDE SEQUENCE</scope>
    <source>
        <strain evidence="5">USNM1676648</strain>
        <tissue evidence="5">Polyp</tissue>
    </source>
</reference>
<dbReference type="PANTHER" id="PTHR31978">
    <property type="entry name" value="INTRAFLAGELLAR TRANSPORT PROTEIN 20 HOMOLOG"/>
    <property type="match status" value="1"/>
</dbReference>
<dbReference type="GO" id="GO:0061512">
    <property type="term" value="P:protein localization to cilium"/>
    <property type="evidence" value="ECO:0007669"/>
    <property type="project" value="TreeGrafter"/>
</dbReference>
<dbReference type="GO" id="GO:0036064">
    <property type="term" value="C:ciliary basal body"/>
    <property type="evidence" value="ECO:0007669"/>
    <property type="project" value="TreeGrafter"/>
</dbReference>
<comment type="caution">
    <text evidence="5">The sequence shown here is derived from an EMBL/GenBank/DDBJ whole genome shotgun (WGS) entry which is preliminary data.</text>
</comment>
<evidence type="ECO:0000256" key="1">
    <source>
        <dbReference type="ARBA" id="ARBA00004138"/>
    </source>
</evidence>
<evidence type="ECO:0000313" key="5">
    <source>
        <dbReference type="EMBL" id="KAJ7387274.1"/>
    </source>
</evidence>
<proteinExistence type="predicted"/>
<feature type="coiled-coil region" evidence="4">
    <location>
        <begin position="76"/>
        <end position="114"/>
    </location>
</feature>
<protein>
    <submittedName>
        <fullName evidence="5">Intraflagellar transport protein 20</fullName>
    </submittedName>
</protein>
<organism evidence="5 6">
    <name type="scientific">Desmophyllum pertusum</name>
    <dbReference type="NCBI Taxonomy" id="174260"/>
    <lineage>
        <taxon>Eukaryota</taxon>
        <taxon>Metazoa</taxon>
        <taxon>Cnidaria</taxon>
        <taxon>Anthozoa</taxon>
        <taxon>Hexacorallia</taxon>
        <taxon>Scleractinia</taxon>
        <taxon>Caryophylliina</taxon>
        <taxon>Caryophylliidae</taxon>
        <taxon>Desmophyllum</taxon>
    </lineage>
</organism>
<dbReference type="GO" id="GO:0030990">
    <property type="term" value="C:intraciliary transport particle"/>
    <property type="evidence" value="ECO:0007669"/>
    <property type="project" value="TreeGrafter"/>
</dbReference>
<keyword evidence="3" id="KW-0966">Cell projection</keyword>
<dbReference type="GO" id="GO:0097546">
    <property type="term" value="C:ciliary base"/>
    <property type="evidence" value="ECO:0007669"/>
    <property type="project" value="TreeGrafter"/>
</dbReference>
<keyword evidence="2 4" id="KW-0175">Coiled coil</keyword>
<name>A0A9W9ZU95_9CNID</name>
<comment type="subcellular location">
    <subcellularLocation>
        <location evidence="1">Cell projection</location>
        <location evidence="1">Cilium</location>
    </subcellularLocation>
</comment>
<evidence type="ECO:0000313" key="6">
    <source>
        <dbReference type="Proteomes" id="UP001163046"/>
    </source>
</evidence>
<dbReference type="Pfam" id="PF14931">
    <property type="entry name" value="IFT20"/>
    <property type="match status" value="1"/>
</dbReference>
<dbReference type="GO" id="GO:0005737">
    <property type="term" value="C:cytoplasm"/>
    <property type="evidence" value="ECO:0007669"/>
    <property type="project" value="TreeGrafter"/>
</dbReference>
<dbReference type="OrthoDB" id="10254896at2759"/>